<feature type="non-terminal residue" evidence="1">
    <location>
        <position position="51"/>
    </location>
</feature>
<organism evidence="1 2">
    <name type="scientific">Chiloscyllium punctatum</name>
    <name type="common">Brownbanded bambooshark</name>
    <name type="synonym">Hemiscyllium punctatum</name>
    <dbReference type="NCBI Taxonomy" id="137246"/>
    <lineage>
        <taxon>Eukaryota</taxon>
        <taxon>Metazoa</taxon>
        <taxon>Chordata</taxon>
        <taxon>Craniata</taxon>
        <taxon>Vertebrata</taxon>
        <taxon>Chondrichthyes</taxon>
        <taxon>Elasmobranchii</taxon>
        <taxon>Galeomorphii</taxon>
        <taxon>Galeoidea</taxon>
        <taxon>Orectolobiformes</taxon>
        <taxon>Hemiscylliidae</taxon>
        <taxon>Chiloscyllium</taxon>
    </lineage>
</organism>
<reference evidence="1 2" key="1">
    <citation type="journal article" date="2018" name="Nat. Ecol. Evol.">
        <title>Shark genomes provide insights into elasmobranch evolution and the origin of vertebrates.</title>
        <authorList>
            <person name="Hara Y"/>
            <person name="Yamaguchi K"/>
            <person name="Onimaru K"/>
            <person name="Kadota M"/>
            <person name="Koyanagi M"/>
            <person name="Keeley SD"/>
            <person name="Tatsumi K"/>
            <person name="Tanaka K"/>
            <person name="Motone F"/>
            <person name="Kageyama Y"/>
            <person name="Nozu R"/>
            <person name="Adachi N"/>
            <person name="Nishimura O"/>
            <person name="Nakagawa R"/>
            <person name="Tanegashima C"/>
            <person name="Kiyatake I"/>
            <person name="Matsumoto R"/>
            <person name="Murakumo K"/>
            <person name="Nishida K"/>
            <person name="Terakita A"/>
            <person name="Kuratani S"/>
            <person name="Sato K"/>
            <person name="Hyodo S Kuraku.S."/>
        </authorList>
    </citation>
    <scope>NUCLEOTIDE SEQUENCE [LARGE SCALE GENOMIC DNA]</scope>
</reference>
<sequence>MFMSCVTLAENRLDMQLPTSASKLRNVLEIIEDTEDVSPCPQLLDDFQTKV</sequence>
<proteinExistence type="predicted"/>
<keyword evidence="2" id="KW-1185">Reference proteome</keyword>
<dbReference type="Proteomes" id="UP000287033">
    <property type="component" value="Unassembled WGS sequence"/>
</dbReference>
<dbReference type="AlphaFoldDB" id="A0A401TBE0"/>
<name>A0A401TBE0_CHIPU</name>
<accession>A0A401TBE0</accession>
<gene>
    <name evidence="1" type="ORF">chiPu_0023593</name>
</gene>
<comment type="caution">
    <text evidence="1">The sequence shown here is derived from an EMBL/GenBank/DDBJ whole genome shotgun (WGS) entry which is preliminary data.</text>
</comment>
<dbReference type="EMBL" id="BEZZ01023568">
    <property type="protein sequence ID" value="GCC39953.1"/>
    <property type="molecule type" value="Genomic_DNA"/>
</dbReference>
<evidence type="ECO:0000313" key="2">
    <source>
        <dbReference type="Proteomes" id="UP000287033"/>
    </source>
</evidence>
<evidence type="ECO:0000313" key="1">
    <source>
        <dbReference type="EMBL" id="GCC39953.1"/>
    </source>
</evidence>
<protein>
    <submittedName>
        <fullName evidence="1">Uncharacterized protein</fullName>
    </submittedName>
</protein>